<evidence type="ECO:0000313" key="5">
    <source>
        <dbReference type="Proteomes" id="UP000464787"/>
    </source>
</evidence>
<dbReference type="PROSITE" id="PS00101">
    <property type="entry name" value="HEXAPEP_TRANSFERASES"/>
    <property type="match status" value="1"/>
</dbReference>
<proteinExistence type="inferred from homology"/>
<dbReference type="KEGG" id="xyk:GT347_08105"/>
<dbReference type="PANTHER" id="PTHR43300">
    <property type="entry name" value="ACETYLTRANSFERASE"/>
    <property type="match status" value="1"/>
</dbReference>
<dbReference type="SUPFAM" id="SSF51161">
    <property type="entry name" value="Trimeric LpxA-like enzymes"/>
    <property type="match status" value="1"/>
</dbReference>
<sequence>MNLCLIGVGSVFDTIAGDAIGHGLPEGWSLRRAESVAVLSSSVETLLEGLLPTETQLFVAVDQNALNHARLELYGAARLRGLRLATLVHARAIVAPDAKLADNVWIGAGALIGSAARIDSNVMVNPAARIDGGARIGMHGWIGPGAVVGAGVEIGQHGVIGADVRLRAGLRLGKHCVVDTGAAQTEDLAAGSFLAPHFPSPARIVGAGYSHQKQR</sequence>
<evidence type="ECO:0008006" key="6">
    <source>
        <dbReference type="Google" id="ProtNLM"/>
    </source>
</evidence>
<dbReference type="GO" id="GO:0016740">
    <property type="term" value="F:transferase activity"/>
    <property type="evidence" value="ECO:0007669"/>
    <property type="project" value="UniProtKB-KW"/>
</dbReference>
<name>A0A857J4B3_9BURK</name>
<dbReference type="InterPro" id="IPR050179">
    <property type="entry name" value="Trans_hexapeptide_repeat"/>
</dbReference>
<comment type="similarity">
    <text evidence="1">Belongs to the transferase hexapeptide repeat family.</text>
</comment>
<dbReference type="PANTHER" id="PTHR43300:SF7">
    <property type="entry name" value="UDP-N-ACETYLBACILLOSAMINE N-ACETYLTRANSFERASE"/>
    <property type="match status" value="1"/>
</dbReference>
<dbReference type="RefSeq" id="WP_160551476.1">
    <property type="nucleotide sequence ID" value="NZ_CP047650.1"/>
</dbReference>
<evidence type="ECO:0000256" key="3">
    <source>
        <dbReference type="ARBA" id="ARBA00022737"/>
    </source>
</evidence>
<dbReference type="Gene3D" id="2.160.10.10">
    <property type="entry name" value="Hexapeptide repeat proteins"/>
    <property type="match status" value="1"/>
</dbReference>
<dbReference type="InterPro" id="IPR018357">
    <property type="entry name" value="Hexapep_transf_CS"/>
</dbReference>
<keyword evidence="5" id="KW-1185">Reference proteome</keyword>
<dbReference type="InterPro" id="IPR011004">
    <property type="entry name" value="Trimer_LpxA-like_sf"/>
</dbReference>
<protein>
    <recommendedName>
        <fullName evidence="6">Acetyltransferase</fullName>
    </recommendedName>
</protein>
<keyword evidence="3" id="KW-0677">Repeat</keyword>
<reference evidence="4 5" key="1">
    <citation type="submission" date="2020-01" db="EMBL/GenBank/DDBJ databases">
        <title>Genome sequencing of strain KACC 21265.</title>
        <authorList>
            <person name="Heo J."/>
            <person name="Kim S.-J."/>
            <person name="Kim J.-S."/>
            <person name="Hong S.-B."/>
            <person name="Kwon S.-W."/>
        </authorList>
    </citation>
    <scope>NUCLEOTIDE SEQUENCE [LARGE SCALE GENOMIC DNA]</scope>
    <source>
        <strain evidence="4 5">KACC 21265</strain>
    </source>
</reference>
<dbReference type="EMBL" id="CP047650">
    <property type="protein sequence ID" value="QHI97959.1"/>
    <property type="molecule type" value="Genomic_DNA"/>
</dbReference>
<keyword evidence="2" id="KW-0808">Transferase</keyword>
<evidence type="ECO:0000313" key="4">
    <source>
        <dbReference type="EMBL" id="QHI97959.1"/>
    </source>
</evidence>
<organism evidence="4 5">
    <name type="scientific">Xylophilus rhododendri</name>
    <dbReference type="NCBI Taxonomy" id="2697032"/>
    <lineage>
        <taxon>Bacteria</taxon>
        <taxon>Pseudomonadati</taxon>
        <taxon>Pseudomonadota</taxon>
        <taxon>Betaproteobacteria</taxon>
        <taxon>Burkholderiales</taxon>
        <taxon>Xylophilus</taxon>
    </lineage>
</organism>
<accession>A0A857J4B3</accession>
<evidence type="ECO:0000256" key="1">
    <source>
        <dbReference type="ARBA" id="ARBA00007274"/>
    </source>
</evidence>
<dbReference type="AlphaFoldDB" id="A0A857J4B3"/>
<evidence type="ECO:0000256" key="2">
    <source>
        <dbReference type="ARBA" id="ARBA00022679"/>
    </source>
</evidence>
<dbReference type="Proteomes" id="UP000464787">
    <property type="component" value="Chromosome"/>
</dbReference>
<gene>
    <name evidence="4" type="ORF">GT347_08105</name>
</gene>